<accession>A0A0D7B3B3</accession>
<dbReference type="GO" id="GO:0043137">
    <property type="term" value="P:DNA replication, removal of RNA primer"/>
    <property type="evidence" value="ECO:0007669"/>
    <property type="project" value="TreeGrafter"/>
</dbReference>
<dbReference type="PANTHER" id="PTHR10642">
    <property type="entry name" value="RIBONUCLEASE H1"/>
    <property type="match status" value="1"/>
</dbReference>
<dbReference type="GO" id="GO:0046872">
    <property type="term" value="F:metal ion binding"/>
    <property type="evidence" value="ECO:0007669"/>
    <property type="project" value="UniProtKB-KW"/>
</dbReference>
<dbReference type="Gene3D" id="3.30.420.10">
    <property type="entry name" value="Ribonuclease H-like superfamily/Ribonuclease H"/>
    <property type="match status" value="1"/>
</dbReference>
<name>A0A0D7B3B3_9AGAR</name>
<dbReference type="OrthoDB" id="407198at2759"/>
<dbReference type="EMBL" id="KN880658">
    <property type="protein sequence ID" value="KIY64026.1"/>
    <property type="molecule type" value="Genomic_DNA"/>
</dbReference>
<keyword evidence="6" id="KW-0255">Endonuclease</keyword>
<evidence type="ECO:0000313" key="9">
    <source>
        <dbReference type="EMBL" id="KIY64026.1"/>
    </source>
</evidence>
<evidence type="ECO:0000256" key="6">
    <source>
        <dbReference type="ARBA" id="ARBA00022759"/>
    </source>
</evidence>
<evidence type="ECO:0000313" key="10">
    <source>
        <dbReference type="Proteomes" id="UP000054007"/>
    </source>
</evidence>
<gene>
    <name evidence="9" type="ORF">CYLTODRAFT_425597</name>
</gene>
<dbReference type="Proteomes" id="UP000054007">
    <property type="component" value="Unassembled WGS sequence"/>
</dbReference>
<dbReference type="AlphaFoldDB" id="A0A0D7B3B3"/>
<dbReference type="GO" id="GO:0004523">
    <property type="term" value="F:RNA-DNA hybrid ribonuclease activity"/>
    <property type="evidence" value="ECO:0007669"/>
    <property type="project" value="UniProtKB-EC"/>
</dbReference>
<evidence type="ECO:0000256" key="3">
    <source>
        <dbReference type="ARBA" id="ARBA00012180"/>
    </source>
</evidence>
<dbReference type="PANTHER" id="PTHR10642:SF26">
    <property type="entry name" value="RIBONUCLEASE H1"/>
    <property type="match status" value="1"/>
</dbReference>
<proteinExistence type="inferred from homology"/>
<evidence type="ECO:0000256" key="4">
    <source>
        <dbReference type="ARBA" id="ARBA00022722"/>
    </source>
</evidence>
<dbReference type="CDD" id="cd13934">
    <property type="entry name" value="RNase_H_Dikarya_like"/>
    <property type="match status" value="1"/>
</dbReference>
<dbReference type="InterPro" id="IPR050092">
    <property type="entry name" value="RNase_H"/>
</dbReference>
<dbReference type="STRING" id="1314674.A0A0D7B3B3"/>
<dbReference type="Pfam" id="PF00075">
    <property type="entry name" value="RNase_H"/>
    <property type="match status" value="1"/>
</dbReference>
<comment type="catalytic activity">
    <reaction evidence="1">
        <text>Endonucleolytic cleavage to 5'-phosphomonoester.</text>
        <dbReference type="EC" id="3.1.26.4"/>
    </reaction>
</comment>
<dbReference type="EC" id="3.1.26.4" evidence="3"/>
<comment type="similarity">
    <text evidence="2">Belongs to the RNase H family.</text>
</comment>
<organism evidence="9 10">
    <name type="scientific">Cylindrobasidium torrendii FP15055 ss-10</name>
    <dbReference type="NCBI Taxonomy" id="1314674"/>
    <lineage>
        <taxon>Eukaryota</taxon>
        <taxon>Fungi</taxon>
        <taxon>Dikarya</taxon>
        <taxon>Basidiomycota</taxon>
        <taxon>Agaricomycotina</taxon>
        <taxon>Agaricomycetes</taxon>
        <taxon>Agaricomycetidae</taxon>
        <taxon>Agaricales</taxon>
        <taxon>Marasmiineae</taxon>
        <taxon>Physalacriaceae</taxon>
        <taxon>Cylindrobasidium</taxon>
    </lineage>
</organism>
<evidence type="ECO:0000256" key="2">
    <source>
        <dbReference type="ARBA" id="ARBA00005300"/>
    </source>
</evidence>
<dbReference type="InterPro" id="IPR036397">
    <property type="entry name" value="RNaseH_sf"/>
</dbReference>
<evidence type="ECO:0000256" key="7">
    <source>
        <dbReference type="ARBA" id="ARBA00022801"/>
    </source>
</evidence>
<dbReference type="GO" id="GO:0003676">
    <property type="term" value="F:nucleic acid binding"/>
    <property type="evidence" value="ECO:0007669"/>
    <property type="project" value="InterPro"/>
</dbReference>
<sequence length="205" mass="22998">MPIDRLQTHCEFCGRYYLACCHCEPASNICHAKKVVYTDGACSNNGDDSSAISAIGGTLGDAYLEYNWSIKIDDSMDYGQRRTSQRAELLAAIEGLRHLVLEDDNDCRSAGGHLSQASEGTDGSFYVVATDSEYVVKGVTQWYPKWQRNGWRTAGGTRPTNLDLFRELVEYVEDLEKNGITVKFWYIPRRYNREADALATAATRD</sequence>
<evidence type="ECO:0000256" key="1">
    <source>
        <dbReference type="ARBA" id="ARBA00000077"/>
    </source>
</evidence>
<evidence type="ECO:0000256" key="5">
    <source>
        <dbReference type="ARBA" id="ARBA00022723"/>
    </source>
</evidence>
<dbReference type="SUPFAM" id="SSF53098">
    <property type="entry name" value="Ribonuclease H-like"/>
    <property type="match status" value="1"/>
</dbReference>
<dbReference type="InterPro" id="IPR012337">
    <property type="entry name" value="RNaseH-like_sf"/>
</dbReference>
<reference evidence="9 10" key="1">
    <citation type="journal article" date="2015" name="Fungal Genet. Biol.">
        <title>Evolution of novel wood decay mechanisms in Agaricales revealed by the genome sequences of Fistulina hepatica and Cylindrobasidium torrendii.</title>
        <authorList>
            <person name="Floudas D."/>
            <person name="Held B.W."/>
            <person name="Riley R."/>
            <person name="Nagy L.G."/>
            <person name="Koehler G."/>
            <person name="Ransdell A.S."/>
            <person name="Younus H."/>
            <person name="Chow J."/>
            <person name="Chiniquy J."/>
            <person name="Lipzen A."/>
            <person name="Tritt A."/>
            <person name="Sun H."/>
            <person name="Haridas S."/>
            <person name="LaButti K."/>
            <person name="Ohm R.A."/>
            <person name="Kues U."/>
            <person name="Blanchette R.A."/>
            <person name="Grigoriev I.V."/>
            <person name="Minto R.E."/>
            <person name="Hibbett D.S."/>
        </authorList>
    </citation>
    <scope>NUCLEOTIDE SEQUENCE [LARGE SCALE GENOMIC DNA]</scope>
    <source>
        <strain evidence="9 10">FP15055 ss-10</strain>
    </source>
</reference>
<keyword evidence="4" id="KW-0540">Nuclease</keyword>
<protein>
    <recommendedName>
        <fullName evidence="3">ribonuclease H</fullName>
        <ecNumber evidence="3">3.1.26.4</ecNumber>
    </recommendedName>
</protein>
<feature type="domain" description="RNase H type-1" evidence="8">
    <location>
        <begin position="30"/>
        <end position="204"/>
    </location>
</feature>
<dbReference type="InterPro" id="IPR002156">
    <property type="entry name" value="RNaseH_domain"/>
</dbReference>
<keyword evidence="10" id="KW-1185">Reference proteome</keyword>
<keyword evidence="5" id="KW-0479">Metal-binding</keyword>
<evidence type="ECO:0000259" key="8">
    <source>
        <dbReference type="PROSITE" id="PS50879"/>
    </source>
</evidence>
<dbReference type="PROSITE" id="PS50879">
    <property type="entry name" value="RNASE_H_1"/>
    <property type="match status" value="1"/>
</dbReference>
<keyword evidence="7" id="KW-0378">Hydrolase</keyword>